<evidence type="ECO:0000313" key="3">
    <source>
        <dbReference type="EMBL" id="TDP62210.1"/>
    </source>
</evidence>
<dbReference type="InterPro" id="IPR037171">
    <property type="entry name" value="NagB/RpiA_transferase-like"/>
</dbReference>
<dbReference type="GO" id="GO:0046872">
    <property type="term" value="F:metal ion binding"/>
    <property type="evidence" value="ECO:0007669"/>
    <property type="project" value="UniProtKB-KW"/>
</dbReference>
<dbReference type="GO" id="GO:0005524">
    <property type="term" value="F:ATP binding"/>
    <property type="evidence" value="ECO:0007669"/>
    <property type="project" value="UniProtKB-KW"/>
</dbReference>
<comment type="similarity">
    <text evidence="2">Belongs to the 5-formyltetrahydrofolate cyclo-ligase family.</text>
</comment>
<keyword evidence="2" id="KW-0460">Magnesium</keyword>
<dbReference type="Gene3D" id="3.40.50.10420">
    <property type="entry name" value="NagB/RpiA/CoA transferase-like"/>
    <property type="match status" value="1"/>
</dbReference>
<comment type="catalytic activity">
    <reaction evidence="2">
        <text>(6S)-5-formyl-5,6,7,8-tetrahydrofolate + ATP = (6R)-5,10-methenyltetrahydrofolate + ADP + phosphate</text>
        <dbReference type="Rhea" id="RHEA:10488"/>
        <dbReference type="ChEBI" id="CHEBI:30616"/>
        <dbReference type="ChEBI" id="CHEBI:43474"/>
        <dbReference type="ChEBI" id="CHEBI:57455"/>
        <dbReference type="ChEBI" id="CHEBI:57457"/>
        <dbReference type="ChEBI" id="CHEBI:456216"/>
        <dbReference type="EC" id="6.3.3.2"/>
    </reaction>
</comment>
<reference evidence="3 4" key="1">
    <citation type="submission" date="2019-03" db="EMBL/GenBank/DDBJ databases">
        <title>Genomic Encyclopedia of Type Strains, Phase IV (KMG-IV): sequencing the most valuable type-strain genomes for metagenomic binning, comparative biology and taxonomic classification.</title>
        <authorList>
            <person name="Goeker M."/>
        </authorList>
    </citation>
    <scope>NUCLEOTIDE SEQUENCE [LARGE SCALE GENOMIC DNA]</scope>
    <source>
        <strain evidence="3 4">DSM 16998</strain>
    </source>
</reference>
<dbReference type="Pfam" id="PF01812">
    <property type="entry name" value="5-FTHF_cyc-lig"/>
    <property type="match status" value="1"/>
</dbReference>
<sequence>MSQQQPPVPATDPRAALRQQLLLQRKAWFASAVAVPQRAALAAHLRDVLRQLEPEYLGLYWPFESEFNAVEVCLDYELLNDTELALPFAFKSPRRMEFRLWDGETPTLRDECGILTASGAAVVPEVVLVPCLGFTREGYRLGYGGGYFDRWLAAHPEVTPVGLGWAGGEIELVAQPHDVPMALILTEQGVVN</sequence>
<dbReference type="RefSeq" id="WP_166652127.1">
    <property type="nucleotide sequence ID" value="NZ_SNXS01000008.1"/>
</dbReference>
<protein>
    <recommendedName>
        <fullName evidence="2">5-formyltetrahydrofolate cyclo-ligase</fullName>
        <ecNumber evidence="2">6.3.3.2</ecNumber>
    </recommendedName>
</protein>
<evidence type="ECO:0000256" key="1">
    <source>
        <dbReference type="PIRSR" id="PIRSR006806-1"/>
    </source>
</evidence>
<dbReference type="InParanoid" id="A0A4R6QHX6"/>
<evidence type="ECO:0000256" key="2">
    <source>
        <dbReference type="RuleBase" id="RU361279"/>
    </source>
</evidence>
<keyword evidence="2" id="KW-0067">ATP-binding</keyword>
<dbReference type="GO" id="GO:0030272">
    <property type="term" value="F:5-formyltetrahydrofolate cyclo-ligase activity"/>
    <property type="evidence" value="ECO:0007669"/>
    <property type="project" value="UniProtKB-EC"/>
</dbReference>
<dbReference type="EMBL" id="SNXS01000008">
    <property type="protein sequence ID" value="TDP62210.1"/>
    <property type="molecule type" value="Genomic_DNA"/>
</dbReference>
<name>A0A4R6QHX6_9BURK</name>
<dbReference type="SUPFAM" id="SSF100950">
    <property type="entry name" value="NagB/RpiA/CoA transferase-like"/>
    <property type="match status" value="1"/>
</dbReference>
<comment type="cofactor">
    <cofactor evidence="2">
        <name>Mg(2+)</name>
        <dbReference type="ChEBI" id="CHEBI:18420"/>
    </cofactor>
</comment>
<gene>
    <name evidence="3" type="ORF">DES47_10822</name>
</gene>
<dbReference type="InterPro" id="IPR024185">
    <property type="entry name" value="FTHF_cligase-like_sf"/>
</dbReference>
<dbReference type="EC" id="6.3.3.2" evidence="2"/>
<dbReference type="InterPro" id="IPR002698">
    <property type="entry name" value="FTHF_cligase"/>
</dbReference>
<keyword evidence="2" id="KW-0547">Nucleotide-binding</keyword>
<organism evidence="3 4">
    <name type="scientific">Roseateles toxinivorans</name>
    <dbReference type="NCBI Taxonomy" id="270368"/>
    <lineage>
        <taxon>Bacteria</taxon>
        <taxon>Pseudomonadati</taxon>
        <taxon>Pseudomonadota</taxon>
        <taxon>Betaproteobacteria</taxon>
        <taxon>Burkholderiales</taxon>
        <taxon>Sphaerotilaceae</taxon>
        <taxon>Roseateles</taxon>
    </lineage>
</organism>
<feature type="binding site" evidence="1">
    <location>
        <position position="66"/>
    </location>
    <ligand>
        <name>substrate</name>
    </ligand>
</feature>
<dbReference type="PIRSF" id="PIRSF006806">
    <property type="entry name" value="FTHF_cligase"/>
    <property type="match status" value="1"/>
</dbReference>
<keyword evidence="2" id="KW-0479">Metal-binding</keyword>
<dbReference type="Proteomes" id="UP000295361">
    <property type="component" value="Unassembled WGS sequence"/>
</dbReference>
<dbReference type="AlphaFoldDB" id="A0A4R6QHX6"/>
<proteinExistence type="inferred from homology"/>
<comment type="caution">
    <text evidence="3">The sequence shown here is derived from an EMBL/GenBank/DDBJ whole genome shotgun (WGS) entry which is preliminary data.</text>
</comment>
<dbReference type="FunCoup" id="A0A4R6QHX6">
    <property type="interactions" value="418"/>
</dbReference>
<evidence type="ECO:0000313" key="4">
    <source>
        <dbReference type="Proteomes" id="UP000295361"/>
    </source>
</evidence>
<accession>A0A4R6QHX6</accession>
<keyword evidence="4" id="KW-1185">Reference proteome</keyword>
<dbReference type="NCBIfam" id="TIGR02727">
    <property type="entry name" value="MTHFS_bact"/>
    <property type="match status" value="1"/>
</dbReference>